<dbReference type="GO" id="GO:0016042">
    <property type="term" value="P:lipid catabolic process"/>
    <property type="evidence" value="ECO:0007669"/>
    <property type="project" value="InterPro"/>
</dbReference>
<organism evidence="3 4">
    <name type="scientific">Fusarium torreyae</name>
    <dbReference type="NCBI Taxonomy" id="1237075"/>
    <lineage>
        <taxon>Eukaryota</taxon>
        <taxon>Fungi</taxon>
        <taxon>Dikarya</taxon>
        <taxon>Ascomycota</taxon>
        <taxon>Pezizomycotina</taxon>
        <taxon>Sordariomycetes</taxon>
        <taxon>Hypocreomycetidae</taxon>
        <taxon>Hypocreales</taxon>
        <taxon>Nectriaceae</taxon>
        <taxon>Fusarium</taxon>
    </lineage>
</organism>
<dbReference type="InterPro" id="IPR029058">
    <property type="entry name" value="AB_hydrolase_fold"/>
</dbReference>
<keyword evidence="4" id="KW-1185">Reference proteome</keyword>
<dbReference type="OrthoDB" id="5382058at2759"/>
<dbReference type="PANTHER" id="PTHR34853:SF1">
    <property type="entry name" value="LIPASE 5"/>
    <property type="match status" value="1"/>
</dbReference>
<proteinExistence type="predicted"/>
<dbReference type="GO" id="GO:0004806">
    <property type="term" value="F:triacylglycerol lipase activity"/>
    <property type="evidence" value="ECO:0007669"/>
    <property type="project" value="InterPro"/>
</dbReference>
<sequence length="494" mass="53788">MKAQTFALLLSATHAGVTEAQQLPPAIPFLTSFNSSFSISDSQIKDAQISDTIADSINTVKNFHQSSLAYGGPKQDDFYTLTAKPTNLRPGQVLKIQEVTDPAQFSIAPGASLSRILYTTRNFNGTIIPASAYVLWPFLPRQFHDESGAKAPAVLWAHGTSGYFIDSAPSAHRGLYYENMLPLSLAKAGYAVVAPDYAGLGVDRSWDGSAIPHQYLAAPAGAQDTLFAMEAALEAFDDRLSGKFAIVGHSQGGGIAWSSAESLAKGKDTSGKKAFEDLLKGYVGTISIAPATKPLSTPGFFSSYGTSLPLSTIFPDFSPSQWLKPLGVARLKVMEQLKGSVPVSQQLFFSEPQDTFEKPDWYNSSYHASTFERLVSVGRKPFAGPLLVIQGSEDAFIAASTTNQTIKETAELYPNSALRYFYVNNFGHTPIISGVQSLWMAWLEERFQGKRRDKGLERTYVNGWLGDNKHFNGSNGYFQWAGAPEYMYQNPGAI</sequence>
<dbReference type="EMBL" id="JAOQAZ010000028">
    <property type="protein sequence ID" value="KAJ4251391.1"/>
    <property type="molecule type" value="Genomic_DNA"/>
</dbReference>
<keyword evidence="1" id="KW-0732">Signal</keyword>
<feature type="chain" id="PRO_5040799850" description="AB hydrolase-1 domain-containing protein" evidence="1">
    <location>
        <begin position="21"/>
        <end position="494"/>
    </location>
</feature>
<evidence type="ECO:0000259" key="2">
    <source>
        <dbReference type="Pfam" id="PF12697"/>
    </source>
</evidence>
<dbReference type="SUPFAM" id="SSF53474">
    <property type="entry name" value="alpha/beta-Hydrolases"/>
    <property type="match status" value="1"/>
</dbReference>
<protein>
    <recommendedName>
        <fullName evidence="2">AB hydrolase-1 domain-containing protein</fullName>
    </recommendedName>
</protein>
<dbReference type="InterPro" id="IPR005152">
    <property type="entry name" value="Lipase_secreted"/>
</dbReference>
<dbReference type="Gene3D" id="3.40.50.1820">
    <property type="entry name" value="alpha/beta hydrolase"/>
    <property type="match status" value="1"/>
</dbReference>
<dbReference type="PANTHER" id="PTHR34853">
    <property type="match status" value="1"/>
</dbReference>
<dbReference type="InterPro" id="IPR000073">
    <property type="entry name" value="AB_hydrolase_1"/>
</dbReference>
<feature type="signal peptide" evidence="1">
    <location>
        <begin position="1"/>
        <end position="20"/>
    </location>
</feature>
<dbReference type="Proteomes" id="UP001152049">
    <property type="component" value="Unassembled WGS sequence"/>
</dbReference>
<gene>
    <name evidence="3" type="ORF">NW762_011373</name>
</gene>
<accession>A0A9W8VCF0</accession>
<dbReference type="Pfam" id="PF12697">
    <property type="entry name" value="Abhydrolase_6"/>
    <property type="match status" value="1"/>
</dbReference>
<name>A0A9W8VCF0_9HYPO</name>
<evidence type="ECO:0000313" key="4">
    <source>
        <dbReference type="Proteomes" id="UP001152049"/>
    </source>
</evidence>
<feature type="domain" description="AB hydrolase-1" evidence="2">
    <location>
        <begin position="154"/>
        <end position="396"/>
    </location>
</feature>
<evidence type="ECO:0000313" key="3">
    <source>
        <dbReference type="EMBL" id="KAJ4251391.1"/>
    </source>
</evidence>
<comment type="caution">
    <text evidence="3">The sequence shown here is derived from an EMBL/GenBank/DDBJ whole genome shotgun (WGS) entry which is preliminary data.</text>
</comment>
<dbReference type="AlphaFoldDB" id="A0A9W8VCF0"/>
<evidence type="ECO:0000256" key="1">
    <source>
        <dbReference type="SAM" id="SignalP"/>
    </source>
</evidence>
<reference evidence="3" key="1">
    <citation type="submission" date="2022-09" db="EMBL/GenBank/DDBJ databases">
        <title>Fusarium specimens isolated from Avocado Roots.</title>
        <authorList>
            <person name="Stajich J."/>
            <person name="Roper C."/>
            <person name="Heimlech-Rivalta G."/>
        </authorList>
    </citation>
    <scope>NUCLEOTIDE SEQUENCE</scope>
    <source>
        <strain evidence="3">CF00136</strain>
    </source>
</reference>